<dbReference type="InParanoid" id="A0A2P6NFG6"/>
<reference evidence="2 3" key="1">
    <citation type="journal article" date="2018" name="Genome Biol. Evol.">
        <title>Multiple Roots of Fruiting Body Formation in Amoebozoa.</title>
        <authorList>
            <person name="Hillmann F."/>
            <person name="Forbes G."/>
            <person name="Novohradska S."/>
            <person name="Ferling I."/>
            <person name="Riege K."/>
            <person name="Groth M."/>
            <person name="Westermann M."/>
            <person name="Marz M."/>
            <person name="Spaller T."/>
            <person name="Winckler T."/>
            <person name="Schaap P."/>
            <person name="Glockner G."/>
        </authorList>
    </citation>
    <scope>NUCLEOTIDE SEQUENCE [LARGE SCALE GENOMIC DNA]</scope>
    <source>
        <strain evidence="2 3">Jena</strain>
    </source>
</reference>
<protein>
    <submittedName>
        <fullName evidence="2">Uncharacterized protein</fullName>
    </submittedName>
</protein>
<sequence>MSGGPEMISNQLPQTRKVSQSRESRLAETSRPLITLRMPQSLTVLRSKRIKDRNDRANFVEAFRTAVFFSRKNCLGWSPYRYWFNMVINLDQSFQFVVHPNNIDSRIDGEL</sequence>
<feature type="region of interest" description="Disordered" evidence="1">
    <location>
        <begin position="1"/>
        <end position="30"/>
    </location>
</feature>
<name>A0A2P6NFG6_9EUKA</name>
<keyword evidence="3" id="KW-1185">Reference proteome</keyword>
<dbReference type="EMBL" id="MDYQ01000098">
    <property type="protein sequence ID" value="PRP82682.1"/>
    <property type="molecule type" value="Genomic_DNA"/>
</dbReference>
<evidence type="ECO:0000313" key="2">
    <source>
        <dbReference type="EMBL" id="PRP82682.1"/>
    </source>
</evidence>
<comment type="caution">
    <text evidence="2">The sequence shown here is derived from an EMBL/GenBank/DDBJ whole genome shotgun (WGS) entry which is preliminary data.</text>
</comment>
<evidence type="ECO:0000313" key="3">
    <source>
        <dbReference type="Proteomes" id="UP000241769"/>
    </source>
</evidence>
<dbReference type="Proteomes" id="UP000241769">
    <property type="component" value="Unassembled WGS sequence"/>
</dbReference>
<organism evidence="2 3">
    <name type="scientific">Planoprotostelium fungivorum</name>
    <dbReference type="NCBI Taxonomy" id="1890364"/>
    <lineage>
        <taxon>Eukaryota</taxon>
        <taxon>Amoebozoa</taxon>
        <taxon>Evosea</taxon>
        <taxon>Variosea</taxon>
        <taxon>Cavosteliida</taxon>
        <taxon>Cavosteliaceae</taxon>
        <taxon>Planoprotostelium</taxon>
    </lineage>
</organism>
<feature type="compositionally biased region" description="Polar residues" evidence="1">
    <location>
        <begin position="8"/>
        <end position="18"/>
    </location>
</feature>
<gene>
    <name evidence="2" type="ORF">PROFUN_10046</name>
</gene>
<proteinExistence type="predicted"/>
<evidence type="ECO:0000256" key="1">
    <source>
        <dbReference type="SAM" id="MobiDB-lite"/>
    </source>
</evidence>
<accession>A0A2P6NFG6</accession>
<dbReference type="AlphaFoldDB" id="A0A2P6NFG6"/>